<keyword evidence="2" id="KW-0813">Transport</keyword>
<dbReference type="InterPro" id="IPR003593">
    <property type="entry name" value="AAA+_ATPase"/>
</dbReference>
<dbReference type="EMBL" id="JADKGY010000001">
    <property type="protein sequence ID" value="MBK9981244.1"/>
    <property type="molecule type" value="Genomic_DNA"/>
</dbReference>
<dbReference type="Proteomes" id="UP000808337">
    <property type="component" value="Unassembled WGS sequence"/>
</dbReference>
<dbReference type="AlphaFoldDB" id="A0A9D7SUK7"/>
<gene>
    <name evidence="6" type="ORF">IPP15_02265</name>
</gene>
<evidence type="ECO:0000259" key="5">
    <source>
        <dbReference type="PROSITE" id="PS50893"/>
    </source>
</evidence>
<dbReference type="PROSITE" id="PS50893">
    <property type="entry name" value="ABC_TRANSPORTER_2"/>
    <property type="match status" value="1"/>
</dbReference>
<reference evidence="6 7" key="1">
    <citation type="submission" date="2020-10" db="EMBL/GenBank/DDBJ databases">
        <title>Connecting structure to function with the recovery of over 1000 high-quality activated sludge metagenome-assembled genomes encoding full-length rRNA genes using long-read sequencing.</title>
        <authorList>
            <person name="Singleton C.M."/>
            <person name="Petriglieri F."/>
            <person name="Kristensen J.M."/>
            <person name="Kirkegaard R.H."/>
            <person name="Michaelsen T.Y."/>
            <person name="Andersen M.H."/>
            <person name="Karst S.M."/>
            <person name="Dueholm M.S."/>
            <person name="Nielsen P.H."/>
            <person name="Albertsen M."/>
        </authorList>
    </citation>
    <scope>NUCLEOTIDE SEQUENCE [LARGE SCALE GENOMIC DNA]</scope>
    <source>
        <strain evidence="6">Ribe_18-Q3-R11-54_MAXAC.273</strain>
    </source>
</reference>
<feature type="domain" description="ABC transporter" evidence="5">
    <location>
        <begin position="3"/>
        <end position="230"/>
    </location>
</feature>
<proteinExistence type="inferred from homology"/>
<evidence type="ECO:0000313" key="6">
    <source>
        <dbReference type="EMBL" id="MBK9981244.1"/>
    </source>
</evidence>
<evidence type="ECO:0000256" key="3">
    <source>
        <dbReference type="ARBA" id="ARBA00022741"/>
    </source>
</evidence>
<dbReference type="SUPFAM" id="SSF52540">
    <property type="entry name" value="P-loop containing nucleoside triphosphate hydrolases"/>
    <property type="match status" value="1"/>
</dbReference>
<evidence type="ECO:0000256" key="2">
    <source>
        <dbReference type="ARBA" id="ARBA00022448"/>
    </source>
</evidence>
<dbReference type="CDD" id="cd03230">
    <property type="entry name" value="ABC_DR_subfamily_A"/>
    <property type="match status" value="1"/>
</dbReference>
<keyword evidence="4 6" id="KW-0067">ATP-binding</keyword>
<accession>A0A9D7SUK7</accession>
<comment type="similarity">
    <text evidence="1">Belongs to the ABC transporter superfamily.</text>
</comment>
<dbReference type="InterPro" id="IPR027417">
    <property type="entry name" value="P-loop_NTPase"/>
</dbReference>
<keyword evidence="3" id="KW-0547">Nucleotide-binding</keyword>
<dbReference type="PANTHER" id="PTHR43335">
    <property type="entry name" value="ABC TRANSPORTER, ATP-BINDING PROTEIN"/>
    <property type="match status" value="1"/>
</dbReference>
<organism evidence="6 7">
    <name type="scientific">Candidatus Opimibacter skivensis</name>
    <dbReference type="NCBI Taxonomy" id="2982028"/>
    <lineage>
        <taxon>Bacteria</taxon>
        <taxon>Pseudomonadati</taxon>
        <taxon>Bacteroidota</taxon>
        <taxon>Saprospiria</taxon>
        <taxon>Saprospirales</taxon>
        <taxon>Saprospiraceae</taxon>
        <taxon>Candidatus Opimibacter</taxon>
    </lineage>
</organism>
<comment type="caution">
    <text evidence="6">The sequence shown here is derived from an EMBL/GenBank/DDBJ whole genome shotgun (WGS) entry which is preliminary data.</text>
</comment>
<dbReference type="InterPro" id="IPR003439">
    <property type="entry name" value="ABC_transporter-like_ATP-bd"/>
</dbReference>
<dbReference type="SMART" id="SM00382">
    <property type="entry name" value="AAA"/>
    <property type="match status" value="1"/>
</dbReference>
<dbReference type="GO" id="GO:0016887">
    <property type="term" value="F:ATP hydrolysis activity"/>
    <property type="evidence" value="ECO:0007669"/>
    <property type="project" value="InterPro"/>
</dbReference>
<dbReference type="Gene3D" id="3.40.50.300">
    <property type="entry name" value="P-loop containing nucleotide triphosphate hydrolases"/>
    <property type="match status" value="1"/>
</dbReference>
<name>A0A9D7SUK7_9BACT</name>
<evidence type="ECO:0000313" key="7">
    <source>
        <dbReference type="Proteomes" id="UP000808337"/>
    </source>
</evidence>
<protein>
    <submittedName>
        <fullName evidence="6">ATP-binding cassette domain-containing protein</fullName>
    </submittedName>
</protein>
<evidence type="ECO:0000256" key="1">
    <source>
        <dbReference type="ARBA" id="ARBA00005417"/>
    </source>
</evidence>
<dbReference type="Pfam" id="PF00005">
    <property type="entry name" value="ABC_tran"/>
    <property type="match status" value="1"/>
</dbReference>
<sequence>MSIKVSHLTKLFGTQTAVDDVSFQVEKGEILGFLGPNGAGKTTTMRMISGYLTADEGEILVNGTPVTEESTKIRSNLGYLPENNPLYQDMYVREYLRYVARIYHIDQPWKRINEVIEMTGLTKEYHKQIRELSKGYRQRVGLAQAIIHNPDVLILDEATSGLDPNQLIEIRQLIKDLGKEKTILLSTHIMQEVQALCDRVIIINKGKIVADGNIRLLSQNLTNAYKVNVIFSRHVVDITLREIEGYISHEEINSSSYIITGKENNLNEAIFDFAVKKGLKIIEMSTLQESVENIFQQLTQAS</sequence>
<evidence type="ECO:0000256" key="4">
    <source>
        <dbReference type="ARBA" id="ARBA00022840"/>
    </source>
</evidence>
<dbReference type="GO" id="GO:0005524">
    <property type="term" value="F:ATP binding"/>
    <property type="evidence" value="ECO:0007669"/>
    <property type="project" value="UniProtKB-KW"/>
</dbReference>
<dbReference type="PANTHER" id="PTHR43335:SF4">
    <property type="entry name" value="ABC TRANSPORTER, ATP-BINDING PROTEIN"/>
    <property type="match status" value="1"/>
</dbReference>